<name>A0A1H0Z5C0_9BURK</name>
<reference evidence="2" key="1">
    <citation type="submission" date="2016-10" db="EMBL/GenBank/DDBJ databases">
        <authorList>
            <person name="Varghese N."/>
        </authorList>
    </citation>
    <scope>NUCLEOTIDE SEQUENCE [LARGE SCALE GENOMIC DNA]</scope>
    <source>
        <strain evidence="2">GAS106B</strain>
    </source>
</reference>
<sequence>MSTVDQPTKTEELRRRRLMAVTFMWEAIRRSGSANPNQFGRWFDAQTATWTHIPKSGSDANAKSGQLKATEDQKKWYPFAKGESPLSKATLSYLARLLPDIYSNHWSGPERLWEALWGPPEDLWSICGASVYQSPLPKPDADPELFAGSGLPFEESLHNFEASLLARHLMYGPELELRDLTESIAMYRLHQSVNRLAKTGGAGAYRCVRICLDAPEVRWHLRSLSAFANFSLYDELNSELVATELDRLKREPSYRTAIDTSDVQAYVLNPREFCSEEQKVELALITP</sequence>
<dbReference type="Proteomes" id="UP000183487">
    <property type="component" value="Unassembled WGS sequence"/>
</dbReference>
<dbReference type="AlphaFoldDB" id="A0A1H0Z5C0"/>
<gene>
    <name evidence="1" type="ORF">SAMN05443245_0461</name>
</gene>
<dbReference type="RefSeq" id="WP_143026208.1">
    <property type="nucleotide sequence ID" value="NZ_FNKP01000001.1"/>
</dbReference>
<proteinExistence type="predicted"/>
<organism evidence="1 2">
    <name type="scientific">Paraburkholderia fungorum</name>
    <dbReference type="NCBI Taxonomy" id="134537"/>
    <lineage>
        <taxon>Bacteria</taxon>
        <taxon>Pseudomonadati</taxon>
        <taxon>Pseudomonadota</taxon>
        <taxon>Betaproteobacteria</taxon>
        <taxon>Burkholderiales</taxon>
        <taxon>Burkholderiaceae</taxon>
        <taxon>Paraburkholderia</taxon>
    </lineage>
</organism>
<keyword evidence="2" id="KW-1185">Reference proteome</keyword>
<dbReference type="OrthoDB" id="7068798at2"/>
<evidence type="ECO:0000313" key="2">
    <source>
        <dbReference type="Proteomes" id="UP000183487"/>
    </source>
</evidence>
<protein>
    <submittedName>
        <fullName evidence="1">Uncharacterized protein</fullName>
    </submittedName>
</protein>
<accession>A0A1H0Z5C0</accession>
<dbReference type="EMBL" id="FNKP01000001">
    <property type="protein sequence ID" value="SDQ22649.1"/>
    <property type="molecule type" value="Genomic_DNA"/>
</dbReference>
<evidence type="ECO:0000313" key="1">
    <source>
        <dbReference type="EMBL" id="SDQ22649.1"/>
    </source>
</evidence>